<reference evidence="1" key="2">
    <citation type="journal article" date="2022" name="New Phytol.">
        <title>Evolutionary transition to the ectomycorrhizal habit in the genomes of a hyperdiverse lineage of mushroom-forming fungi.</title>
        <authorList>
            <person name="Looney B."/>
            <person name="Miyauchi S."/>
            <person name="Morin E."/>
            <person name="Drula E."/>
            <person name="Courty P.E."/>
            <person name="Kohler A."/>
            <person name="Kuo A."/>
            <person name="LaButti K."/>
            <person name="Pangilinan J."/>
            <person name="Lipzen A."/>
            <person name="Riley R."/>
            <person name="Andreopoulos W."/>
            <person name="He G."/>
            <person name="Johnson J."/>
            <person name="Nolan M."/>
            <person name="Tritt A."/>
            <person name="Barry K.W."/>
            <person name="Grigoriev I.V."/>
            <person name="Nagy L.G."/>
            <person name="Hibbett D."/>
            <person name="Henrissat B."/>
            <person name="Matheny P.B."/>
            <person name="Labbe J."/>
            <person name="Martin F.M."/>
        </authorList>
    </citation>
    <scope>NUCLEOTIDE SEQUENCE</scope>
    <source>
        <strain evidence="1">FP105234-sp</strain>
    </source>
</reference>
<name>A0ACB8RWU5_9AGAM</name>
<organism evidence="1 2">
    <name type="scientific">Auriscalpium vulgare</name>
    <dbReference type="NCBI Taxonomy" id="40419"/>
    <lineage>
        <taxon>Eukaryota</taxon>
        <taxon>Fungi</taxon>
        <taxon>Dikarya</taxon>
        <taxon>Basidiomycota</taxon>
        <taxon>Agaricomycotina</taxon>
        <taxon>Agaricomycetes</taxon>
        <taxon>Russulales</taxon>
        <taxon>Auriscalpiaceae</taxon>
        <taxon>Auriscalpium</taxon>
    </lineage>
</organism>
<evidence type="ECO:0000313" key="2">
    <source>
        <dbReference type="Proteomes" id="UP000814033"/>
    </source>
</evidence>
<evidence type="ECO:0000313" key="1">
    <source>
        <dbReference type="EMBL" id="KAI0048008.1"/>
    </source>
</evidence>
<dbReference type="Proteomes" id="UP000814033">
    <property type="component" value="Unassembled WGS sequence"/>
</dbReference>
<gene>
    <name evidence="1" type="ORF">FA95DRAFT_1468566</name>
</gene>
<proteinExistence type="predicted"/>
<feature type="non-terminal residue" evidence="1">
    <location>
        <position position="123"/>
    </location>
</feature>
<comment type="caution">
    <text evidence="1">The sequence shown here is derived from an EMBL/GenBank/DDBJ whole genome shotgun (WGS) entry which is preliminary data.</text>
</comment>
<dbReference type="EMBL" id="MU275894">
    <property type="protein sequence ID" value="KAI0048008.1"/>
    <property type="molecule type" value="Genomic_DNA"/>
</dbReference>
<accession>A0ACB8RWU5</accession>
<reference evidence="1" key="1">
    <citation type="submission" date="2021-02" db="EMBL/GenBank/DDBJ databases">
        <authorList>
            <consortium name="DOE Joint Genome Institute"/>
            <person name="Ahrendt S."/>
            <person name="Looney B.P."/>
            <person name="Miyauchi S."/>
            <person name="Morin E."/>
            <person name="Drula E."/>
            <person name="Courty P.E."/>
            <person name="Chicoki N."/>
            <person name="Fauchery L."/>
            <person name="Kohler A."/>
            <person name="Kuo A."/>
            <person name="Labutti K."/>
            <person name="Pangilinan J."/>
            <person name="Lipzen A."/>
            <person name="Riley R."/>
            <person name="Andreopoulos W."/>
            <person name="He G."/>
            <person name="Johnson J."/>
            <person name="Barry K.W."/>
            <person name="Grigoriev I.V."/>
            <person name="Nagy L."/>
            <person name="Hibbett D."/>
            <person name="Henrissat B."/>
            <person name="Matheny P.B."/>
            <person name="Labbe J."/>
            <person name="Martin F."/>
        </authorList>
    </citation>
    <scope>NUCLEOTIDE SEQUENCE</scope>
    <source>
        <strain evidence="1">FP105234-sp</strain>
    </source>
</reference>
<feature type="non-terminal residue" evidence="1">
    <location>
        <position position="1"/>
    </location>
</feature>
<keyword evidence="2" id="KW-1185">Reference proteome</keyword>
<sequence>PNCGTYVVFTLNPTETVEALRDPIATEQALSLPTKQYVGMLTRKETKGFSARRYYSCGIALLSRGTPKSSPAEGIEEDMCIPIDPATHPAGRAGVSPTPPLPWDNLYHHTAISFDVRVATHPE</sequence>
<protein>
    <submittedName>
        <fullName evidence="1">Uncharacterized protein</fullName>
    </submittedName>
</protein>